<dbReference type="Pfam" id="PF00153">
    <property type="entry name" value="Mito_carr"/>
    <property type="match status" value="2"/>
</dbReference>
<dbReference type="OrthoDB" id="427452at2759"/>
<keyword evidence="3 11" id="KW-0813">Transport</keyword>
<evidence type="ECO:0000256" key="5">
    <source>
        <dbReference type="ARBA" id="ARBA00022737"/>
    </source>
</evidence>
<dbReference type="InterPro" id="IPR023395">
    <property type="entry name" value="MCP_dom_sf"/>
</dbReference>
<dbReference type="InterPro" id="IPR018108">
    <property type="entry name" value="MCP_transmembrane"/>
</dbReference>
<dbReference type="GO" id="GO:0005315">
    <property type="term" value="F:phosphate transmembrane transporter activity"/>
    <property type="evidence" value="ECO:0000318"/>
    <property type="project" value="GO_Central"/>
</dbReference>
<evidence type="ECO:0000256" key="4">
    <source>
        <dbReference type="ARBA" id="ARBA00022692"/>
    </source>
</evidence>
<keyword evidence="7" id="KW-1133">Transmembrane helix</keyword>
<keyword evidence="4 10" id="KW-0812">Transmembrane</keyword>
<evidence type="ECO:0000256" key="6">
    <source>
        <dbReference type="ARBA" id="ARBA00022792"/>
    </source>
</evidence>
<evidence type="ECO:0000256" key="9">
    <source>
        <dbReference type="ARBA" id="ARBA00023136"/>
    </source>
</evidence>
<dbReference type="Proteomes" id="UP000054558">
    <property type="component" value="Unassembled WGS sequence"/>
</dbReference>
<evidence type="ECO:0000256" key="11">
    <source>
        <dbReference type="RuleBase" id="RU000488"/>
    </source>
</evidence>
<dbReference type="GO" id="GO:0035435">
    <property type="term" value="P:phosphate ion transmembrane transport"/>
    <property type="evidence" value="ECO:0000318"/>
    <property type="project" value="GO_Central"/>
</dbReference>
<dbReference type="FunFam" id="1.50.40.10:FF:000046">
    <property type="entry name" value="Phosphate carrier protein, mitochondrial"/>
    <property type="match status" value="1"/>
</dbReference>
<dbReference type="SUPFAM" id="SSF103506">
    <property type="entry name" value="Mitochondrial carrier"/>
    <property type="match status" value="1"/>
</dbReference>
<evidence type="ECO:0000256" key="12">
    <source>
        <dbReference type="SAM" id="MobiDB-lite"/>
    </source>
</evidence>
<comment type="similarity">
    <text evidence="2 11">Belongs to the mitochondrial carrier (TC 2.A.29) family.</text>
</comment>
<reference evidence="13 14" key="1">
    <citation type="journal article" date="2014" name="Nat. Commun.">
        <title>Klebsormidium flaccidum genome reveals primary factors for plant terrestrial adaptation.</title>
        <authorList>
            <person name="Hori K."/>
            <person name="Maruyama F."/>
            <person name="Fujisawa T."/>
            <person name="Togashi T."/>
            <person name="Yamamoto N."/>
            <person name="Seo M."/>
            <person name="Sato S."/>
            <person name="Yamada T."/>
            <person name="Mori H."/>
            <person name="Tajima N."/>
            <person name="Moriyama T."/>
            <person name="Ikeuchi M."/>
            <person name="Watanabe M."/>
            <person name="Wada H."/>
            <person name="Kobayashi K."/>
            <person name="Saito M."/>
            <person name="Masuda T."/>
            <person name="Sasaki-Sekimoto Y."/>
            <person name="Mashiguchi K."/>
            <person name="Awai K."/>
            <person name="Shimojima M."/>
            <person name="Masuda S."/>
            <person name="Iwai M."/>
            <person name="Nobusawa T."/>
            <person name="Narise T."/>
            <person name="Kondo S."/>
            <person name="Saito H."/>
            <person name="Sato R."/>
            <person name="Murakawa M."/>
            <person name="Ihara Y."/>
            <person name="Oshima-Yamada Y."/>
            <person name="Ohtaka K."/>
            <person name="Satoh M."/>
            <person name="Sonobe K."/>
            <person name="Ishii M."/>
            <person name="Ohtani R."/>
            <person name="Kanamori-Sato M."/>
            <person name="Honoki R."/>
            <person name="Miyazaki D."/>
            <person name="Mochizuki H."/>
            <person name="Umetsu J."/>
            <person name="Higashi K."/>
            <person name="Shibata D."/>
            <person name="Kamiya Y."/>
            <person name="Sato N."/>
            <person name="Nakamura Y."/>
            <person name="Tabata S."/>
            <person name="Ida S."/>
            <person name="Kurokawa K."/>
            <person name="Ohta H."/>
        </authorList>
    </citation>
    <scope>NUCLEOTIDE SEQUENCE [LARGE SCALE GENOMIC DNA]</scope>
    <source>
        <strain evidence="13 14">NIES-2285</strain>
    </source>
</reference>
<proteinExistence type="inferred from homology"/>
<dbReference type="EMBL" id="DF237351">
    <property type="protein sequence ID" value="GAQ88122.1"/>
    <property type="molecule type" value="Genomic_DNA"/>
</dbReference>
<dbReference type="InterPro" id="IPR044677">
    <property type="entry name" value="SLC25A3/Pic2/Mir1-like"/>
</dbReference>
<sequence length="374" mass="40546">MGLFPHSELRPIGLPSFLYSTSPGVLQALDSASNAARLDQPPPNVGPSEPHATSQSTRSAIGQSSKFMIPQMAEAQVPKKKLELYSTGYYAAAFAGGALACGPTHWGVTPLDVVKCNMQIDPKKYRTIPSSFAITWREEGMRGFLKGHFPTFIGYSFQGAFKYGGYEVFKKYYSDLAGPENAVKYQQLIFALGSASAEVFADIALCPFEAVKVRVQTQPGYGFGLVDGLPKYVAEDGWAGLYKGIVPLWGRQIPYTVMKFVSFENIVAALYRNVVPIPKNECSKNTQLGVSFAGGYLAGILCAAISQPADNIVSFMNNKKGAAFGQAVKEIGMTQLFVRGLPLRIVQIGTLTGLQWAIYDSVKVWFGFPTTGGH</sequence>
<evidence type="ECO:0000256" key="2">
    <source>
        <dbReference type="ARBA" id="ARBA00006375"/>
    </source>
</evidence>
<dbReference type="STRING" id="105231.A0A1Y1IDT6"/>
<dbReference type="PANTHER" id="PTHR45671">
    <property type="entry name" value="SOLUTE CARRIER FAMILY 25 (MITOCHONDRIAL CARRIER PHOSPHATE CARRIER), MEMBER 3, LIKE-RELATED-RELATED"/>
    <property type="match status" value="1"/>
</dbReference>
<keyword evidence="8" id="KW-0496">Mitochondrion</keyword>
<dbReference type="GO" id="GO:0005743">
    <property type="term" value="C:mitochondrial inner membrane"/>
    <property type="evidence" value="ECO:0000318"/>
    <property type="project" value="GO_Central"/>
</dbReference>
<dbReference type="GO" id="GO:1990547">
    <property type="term" value="P:mitochondrial phosphate ion transmembrane transport"/>
    <property type="evidence" value="ECO:0007669"/>
    <property type="project" value="InterPro"/>
</dbReference>
<dbReference type="AlphaFoldDB" id="A0A1Y1IDT6"/>
<evidence type="ECO:0000256" key="10">
    <source>
        <dbReference type="PROSITE-ProRule" id="PRU00282"/>
    </source>
</evidence>
<evidence type="ECO:0000256" key="3">
    <source>
        <dbReference type="ARBA" id="ARBA00022448"/>
    </source>
</evidence>
<feature type="repeat" description="Solcar" evidence="10">
    <location>
        <begin position="185"/>
        <end position="269"/>
    </location>
</feature>
<feature type="repeat" description="Solcar" evidence="10">
    <location>
        <begin position="88"/>
        <end position="172"/>
    </location>
</feature>
<keyword evidence="9 10" id="KW-0472">Membrane</keyword>
<keyword evidence="14" id="KW-1185">Reference proteome</keyword>
<evidence type="ECO:0000256" key="1">
    <source>
        <dbReference type="ARBA" id="ARBA00004448"/>
    </source>
</evidence>
<evidence type="ECO:0000256" key="8">
    <source>
        <dbReference type="ARBA" id="ARBA00023128"/>
    </source>
</evidence>
<comment type="subcellular location">
    <subcellularLocation>
        <location evidence="1">Mitochondrion inner membrane</location>
        <topology evidence="1">Multi-pass membrane protein</topology>
    </subcellularLocation>
</comment>
<dbReference type="PANTHER" id="PTHR45671:SF24">
    <property type="entry name" value="MITOCHONDRIAL PHOSPHATE CARRIER PROTEIN"/>
    <property type="match status" value="1"/>
</dbReference>
<keyword evidence="5" id="KW-0677">Repeat</keyword>
<dbReference type="OMA" id="FQYFVYC"/>
<feature type="region of interest" description="Disordered" evidence="12">
    <location>
        <begin position="35"/>
        <end position="60"/>
    </location>
</feature>
<organism evidence="13 14">
    <name type="scientific">Klebsormidium nitens</name>
    <name type="common">Green alga</name>
    <name type="synonym">Ulothrix nitens</name>
    <dbReference type="NCBI Taxonomy" id="105231"/>
    <lineage>
        <taxon>Eukaryota</taxon>
        <taxon>Viridiplantae</taxon>
        <taxon>Streptophyta</taxon>
        <taxon>Klebsormidiophyceae</taxon>
        <taxon>Klebsormidiales</taxon>
        <taxon>Klebsormidiaceae</taxon>
        <taxon>Klebsormidium</taxon>
    </lineage>
</organism>
<accession>A0A1Y1IDT6</accession>
<evidence type="ECO:0000256" key="7">
    <source>
        <dbReference type="ARBA" id="ARBA00022989"/>
    </source>
</evidence>
<feature type="compositionally biased region" description="Polar residues" evidence="12">
    <location>
        <begin position="51"/>
        <end position="60"/>
    </location>
</feature>
<evidence type="ECO:0000313" key="14">
    <source>
        <dbReference type="Proteomes" id="UP000054558"/>
    </source>
</evidence>
<dbReference type="PROSITE" id="PS50920">
    <property type="entry name" value="SOLCAR"/>
    <property type="match status" value="2"/>
</dbReference>
<protein>
    <submittedName>
        <fullName evidence="13">Mitochondrial phosphate carrier protein</fullName>
    </submittedName>
</protein>
<evidence type="ECO:0000313" key="13">
    <source>
        <dbReference type="EMBL" id="GAQ88122.1"/>
    </source>
</evidence>
<gene>
    <name evidence="13" type="ORF">KFL_004020080</name>
</gene>
<dbReference type="Gene3D" id="1.50.40.10">
    <property type="entry name" value="Mitochondrial carrier domain"/>
    <property type="match status" value="1"/>
</dbReference>
<keyword evidence="6" id="KW-0999">Mitochondrion inner membrane</keyword>
<name>A0A1Y1IDT6_KLENI</name>